<dbReference type="Proteomes" id="UP000223709">
    <property type="component" value="Chromosome"/>
</dbReference>
<proteinExistence type="predicted"/>
<evidence type="ECO:0000313" key="2">
    <source>
        <dbReference type="Proteomes" id="UP000223709"/>
    </source>
</evidence>
<dbReference type="RefSeq" id="WP_098923406.1">
    <property type="nucleotide sequence ID" value="NZ_CP023819.1"/>
</dbReference>
<sequence length="212" mass="24399">MEYNYNNTMTISTSGPKNEMNARWALQNTLEGKALVYNECIKPLVGNRPLCEGVTLRLGDKPKQEADTEVFLVPGINDDGEAVLLIRCRSCDEEMPLCENESLDEEPERSRVPAYTRIVKGYIEQMGQEELEAIGLDEDSGRDHLLAALDTIDRLSAYNDEEAWDSYCDFMGRNFSGIWFCPHEDLDLEEMDDKDKLEWVYESDDMEDEWPF</sequence>
<dbReference type="AlphaFoldDB" id="A0A291T9L3"/>
<organism evidence="1 2">
    <name type="scientific">Faecalibacterium prausnitzii</name>
    <dbReference type="NCBI Taxonomy" id="853"/>
    <lineage>
        <taxon>Bacteria</taxon>
        <taxon>Bacillati</taxon>
        <taxon>Bacillota</taxon>
        <taxon>Clostridia</taxon>
        <taxon>Eubacteriales</taxon>
        <taxon>Oscillospiraceae</taxon>
        <taxon>Faecalibacterium</taxon>
    </lineage>
</organism>
<protein>
    <submittedName>
        <fullName evidence="1">Uncharacterized protein</fullName>
    </submittedName>
</protein>
<reference evidence="1 2" key="1">
    <citation type="submission" date="2017-10" db="EMBL/GenBank/DDBJ databases">
        <title>Complete Genome Sequence of Faecalibacterium prausnitzii isolated from the gut of healthy adult Indian.</title>
        <authorList>
            <person name="Bag S."/>
            <person name="Ghosh T.S."/>
            <person name="Das B."/>
        </authorList>
    </citation>
    <scope>NUCLEOTIDE SEQUENCE [LARGE SCALE GENOMIC DNA]</scope>
    <source>
        <strain evidence="1 2">Indica</strain>
    </source>
</reference>
<dbReference type="EMBL" id="CP023819">
    <property type="protein sequence ID" value="ATL89829.1"/>
    <property type="molecule type" value="Genomic_DNA"/>
</dbReference>
<gene>
    <name evidence="1" type="ORF">CRH10_05750</name>
</gene>
<name>A0A291T9L3_9FIRM</name>
<evidence type="ECO:0000313" key="1">
    <source>
        <dbReference type="EMBL" id="ATL89829.1"/>
    </source>
</evidence>
<accession>A0A291T9L3</accession>